<dbReference type="AlphaFoldDB" id="A0A948RX20"/>
<dbReference type="GO" id="GO:1990904">
    <property type="term" value="C:ribonucleoprotein complex"/>
    <property type="evidence" value="ECO:0007669"/>
    <property type="project" value="UniProtKB-KW"/>
</dbReference>
<evidence type="ECO:0000256" key="1">
    <source>
        <dbReference type="ARBA" id="ARBA00009254"/>
    </source>
</evidence>
<dbReference type="Gene3D" id="1.10.287.310">
    <property type="match status" value="1"/>
</dbReference>
<keyword evidence="3 5" id="KW-0687">Ribonucleoprotein</keyword>
<evidence type="ECO:0000256" key="3">
    <source>
        <dbReference type="ARBA" id="ARBA00023274"/>
    </source>
</evidence>
<comment type="caution">
    <text evidence="6">The sequence shown here is derived from an EMBL/GenBank/DDBJ whole genome shotgun (WGS) entry which is preliminary data.</text>
</comment>
<dbReference type="GO" id="GO:0006412">
    <property type="term" value="P:translation"/>
    <property type="evidence" value="ECO:0007669"/>
    <property type="project" value="UniProtKB-UniRule"/>
</dbReference>
<keyword evidence="2 5" id="KW-0689">Ribosomal protein</keyword>
<evidence type="ECO:0000313" key="6">
    <source>
        <dbReference type="EMBL" id="MBU2691127.1"/>
    </source>
</evidence>
<dbReference type="GO" id="GO:0003735">
    <property type="term" value="F:structural constituent of ribosome"/>
    <property type="evidence" value="ECO:0007669"/>
    <property type="project" value="InterPro"/>
</dbReference>
<comment type="similarity">
    <text evidence="1 5">Belongs to the universal ribosomal protein uL29 family.</text>
</comment>
<dbReference type="EMBL" id="JAHJDP010000046">
    <property type="protein sequence ID" value="MBU2691127.1"/>
    <property type="molecule type" value="Genomic_DNA"/>
</dbReference>
<organism evidence="6 7">
    <name type="scientific">Eiseniibacteriota bacterium</name>
    <dbReference type="NCBI Taxonomy" id="2212470"/>
    <lineage>
        <taxon>Bacteria</taxon>
        <taxon>Candidatus Eiseniibacteriota</taxon>
    </lineage>
</organism>
<evidence type="ECO:0000313" key="7">
    <source>
        <dbReference type="Proteomes" id="UP000777784"/>
    </source>
</evidence>
<dbReference type="NCBIfam" id="TIGR00012">
    <property type="entry name" value="L29"/>
    <property type="match status" value="1"/>
</dbReference>
<evidence type="ECO:0000256" key="4">
    <source>
        <dbReference type="ARBA" id="ARBA00035204"/>
    </source>
</evidence>
<proteinExistence type="inferred from homology"/>
<dbReference type="InterPro" id="IPR036049">
    <property type="entry name" value="Ribosomal_uL29_sf"/>
</dbReference>
<name>A0A948RX20_UNCEI</name>
<gene>
    <name evidence="5 6" type="primary">rpmC</name>
    <name evidence="6" type="ORF">KJ970_09365</name>
</gene>
<evidence type="ECO:0000256" key="2">
    <source>
        <dbReference type="ARBA" id="ARBA00022980"/>
    </source>
</evidence>
<accession>A0A948RX20</accession>
<dbReference type="Pfam" id="PF00831">
    <property type="entry name" value="Ribosomal_L29"/>
    <property type="match status" value="1"/>
</dbReference>
<dbReference type="Proteomes" id="UP000777784">
    <property type="component" value="Unassembled WGS sequence"/>
</dbReference>
<dbReference type="CDD" id="cd00427">
    <property type="entry name" value="Ribosomal_L29_HIP"/>
    <property type="match status" value="1"/>
</dbReference>
<dbReference type="InterPro" id="IPR001854">
    <property type="entry name" value="Ribosomal_uL29"/>
</dbReference>
<dbReference type="HAMAP" id="MF_00374">
    <property type="entry name" value="Ribosomal_uL29"/>
    <property type="match status" value="1"/>
</dbReference>
<protein>
    <recommendedName>
        <fullName evidence="4 5">Large ribosomal subunit protein uL29</fullName>
    </recommendedName>
</protein>
<sequence>MREMPPEELETFLGQLREELFNLRFRNSLKQVDNPVKIREVRRAMARVQTLLHEHRTGIRKLSASAVK</sequence>
<reference evidence="6" key="1">
    <citation type="submission" date="2021-05" db="EMBL/GenBank/DDBJ databases">
        <title>Energy efficiency and biological interactions define the core microbiome of deep oligotrophic groundwater.</title>
        <authorList>
            <person name="Mehrshad M."/>
            <person name="Lopez-Fernandez M."/>
            <person name="Bell E."/>
            <person name="Bernier-Latmani R."/>
            <person name="Bertilsson S."/>
            <person name="Dopson M."/>
        </authorList>
    </citation>
    <scope>NUCLEOTIDE SEQUENCE</scope>
    <source>
        <strain evidence="6">Modern_marine.mb.64</strain>
    </source>
</reference>
<dbReference type="SUPFAM" id="SSF46561">
    <property type="entry name" value="Ribosomal protein L29 (L29p)"/>
    <property type="match status" value="1"/>
</dbReference>
<dbReference type="GO" id="GO:0005840">
    <property type="term" value="C:ribosome"/>
    <property type="evidence" value="ECO:0007669"/>
    <property type="project" value="UniProtKB-KW"/>
</dbReference>
<evidence type="ECO:0000256" key="5">
    <source>
        <dbReference type="HAMAP-Rule" id="MF_00374"/>
    </source>
</evidence>